<evidence type="ECO:0000313" key="1">
    <source>
        <dbReference type="EMBL" id="KAJ1205589.1"/>
    </source>
</evidence>
<evidence type="ECO:0000313" key="2">
    <source>
        <dbReference type="Proteomes" id="UP001066276"/>
    </source>
</evidence>
<comment type="caution">
    <text evidence="1">The sequence shown here is derived from an EMBL/GenBank/DDBJ whole genome shotgun (WGS) entry which is preliminary data.</text>
</comment>
<dbReference type="AlphaFoldDB" id="A0AAV7VXV0"/>
<protein>
    <submittedName>
        <fullName evidence="1">Uncharacterized protein</fullName>
    </submittedName>
</protein>
<keyword evidence="2" id="KW-1185">Reference proteome</keyword>
<dbReference type="Proteomes" id="UP001066276">
    <property type="component" value="Chromosome 1_2"/>
</dbReference>
<organism evidence="1 2">
    <name type="scientific">Pleurodeles waltl</name>
    <name type="common">Iberian ribbed newt</name>
    <dbReference type="NCBI Taxonomy" id="8319"/>
    <lineage>
        <taxon>Eukaryota</taxon>
        <taxon>Metazoa</taxon>
        <taxon>Chordata</taxon>
        <taxon>Craniata</taxon>
        <taxon>Vertebrata</taxon>
        <taxon>Euteleostomi</taxon>
        <taxon>Amphibia</taxon>
        <taxon>Batrachia</taxon>
        <taxon>Caudata</taxon>
        <taxon>Salamandroidea</taxon>
        <taxon>Salamandridae</taxon>
        <taxon>Pleurodelinae</taxon>
        <taxon>Pleurodeles</taxon>
    </lineage>
</organism>
<dbReference type="EMBL" id="JANPWB010000002">
    <property type="protein sequence ID" value="KAJ1205589.1"/>
    <property type="molecule type" value="Genomic_DNA"/>
</dbReference>
<proteinExistence type="predicted"/>
<accession>A0AAV7VXV0</accession>
<sequence length="152" mass="16925">MCRFLTHKRERALFLLQFGQRASLLLSRKRAMRRSRWAPWVREGFALIYRAQQCCVEIRSHGVQGAACGLASLATATAGVARHFYSRVASVFQPRCRWSIDFSRKASDALFISHEEGGASKVSPHAVFAWISSSFLPTSPFKGPGTGQDTTC</sequence>
<gene>
    <name evidence="1" type="ORF">NDU88_001017</name>
</gene>
<reference evidence="1" key="1">
    <citation type="journal article" date="2022" name="bioRxiv">
        <title>Sequencing and chromosome-scale assembly of the giantPleurodeles waltlgenome.</title>
        <authorList>
            <person name="Brown T."/>
            <person name="Elewa A."/>
            <person name="Iarovenko S."/>
            <person name="Subramanian E."/>
            <person name="Araus A.J."/>
            <person name="Petzold A."/>
            <person name="Susuki M."/>
            <person name="Suzuki K.-i.T."/>
            <person name="Hayashi T."/>
            <person name="Toyoda A."/>
            <person name="Oliveira C."/>
            <person name="Osipova E."/>
            <person name="Leigh N.D."/>
            <person name="Simon A."/>
            <person name="Yun M.H."/>
        </authorList>
    </citation>
    <scope>NUCLEOTIDE SEQUENCE</scope>
    <source>
        <strain evidence="1">20211129_DDA</strain>
        <tissue evidence="1">Liver</tissue>
    </source>
</reference>
<name>A0AAV7VXV0_PLEWA</name>